<reference evidence="12" key="1">
    <citation type="submission" date="2020-05" db="EMBL/GenBank/DDBJ databases">
        <title>Chitinophaga laudate sp. nov., isolated from a tropical peat swamp.</title>
        <authorList>
            <person name="Goh C.B.S."/>
            <person name="Lee M.S."/>
            <person name="Parimannan S."/>
            <person name="Pasbakhsh P."/>
            <person name="Yule C.M."/>
            <person name="Rajandas H."/>
            <person name="Loke S."/>
            <person name="Croft L."/>
            <person name="Tan J.B.L."/>
        </authorList>
    </citation>
    <scope>NUCLEOTIDE SEQUENCE</scope>
    <source>
        <strain evidence="12">Mgbs1</strain>
    </source>
</reference>
<dbReference type="InterPro" id="IPR000531">
    <property type="entry name" value="Beta-barrel_TonB"/>
</dbReference>
<dbReference type="Gene3D" id="2.60.40.1120">
    <property type="entry name" value="Carboxypeptidase-like, regulatory domain"/>
    <property type="match status" value="1"/>
</dbReference>
<dbReference type="InterPro" id="IPR037066">
    <property type="entry name" value="Plug_dom_sf"/>
</dbReference>
<keyword evidence="4 8" id="KW-0812">Transmembrane</keyword>
<keyword evidence="3 8" id="KW-1134">Transmembrane beta strand</keyword>
<evidence type="ECO:0000313" key="13">
    <source>
        <dbReference type="Proteomes" id="UP000281028"/>
    </source>
</evidence>
<keyword evidence="5 9" id="KW-0798">TonB box</keyword>
<dbReference type="Proteomes" id="UP000281028">
    <property type="component" value="Unassembled WGS sequence"/>
</dbReference>
<evidence type="ECO:0000256" key="3">
    <source>
        <dbReference type="ARBA" id="ARBA00022452"/>
    </source>
</evidence>
<dbReference type="InterPro" id="IPR023996">
    <property type="entry name" value="TonB-dep_OMP_SusC/RagA"/>
</dbReference>
<dbReference type="AlphaFoldDB" id="A0A3S1CNN5"/>
<dbReference type="NCBIfam" id="TIGR04057">
    <property type="entry name" value="SusC_RagA_signa"/>
    <property type="match status" value="1"/>
</dbReference>
<dbReference type="InterPro" id="IPR023997">
    <property type="entry name" value="TonB-dep_OMP_SusC/RagA_CS"/>
</dbReference>
<accession>A0A3S1CNN5</accession>
<dbReference type="PROSITE" id="PS52016">
    <property type="entry name" value="TONB_DEPENDENT_REC_3"/>
    <property type="match status" value="1"/>
</dbReference>
<dbReference type="Gene3D" id="2.170.130.10">
    <property type="entry name" value="TonB-dependent receptor, plug domain"/>
    <property type="match status" value="1"/>
</dbReference>
<dbReference type="OrthoDB" id="609136at2"/>
<gene>
    <name evidence="12" type="ORF">ECE50_016725</name>
</gene>
<dbReference type="Pfam" id="PF13715">
    <property type="entry name" value="CarbopepD_reg_2"/>
    <property type="match status" value="1"/>
</dbReference>
<sequence length="1016" mass="110639">MKKGLFLWLFMAISVVQAFAQSRTVTGKVTDAKDGTPLPGVNVLLKGTSKGTIAGADGTFKIEVPSGGTLVFSFVGYTNQTITPEGNGPISVVLQSGNKSLNELVVTALGIKRDKRTLTYATQEVKGASIVEAKQNNMVNALAGKVAGVQITNSSGMPGSSARIVIRGVTSLTGENQALMVIDGVPMDNTEAGNPDGALSAGGTVNRASDIDPNIIESINVLKGAAATALYGSAAARGAIIITTKNGMGGNKNGKPTVAVSSSYSFENPILPKFQDKYAQGTGGQYYNGEENKISLSWGPAIDGLTENGKPVQKYDNVKNFFKTGHTTDNNVSVSGFSDNSNYLVSYSFLKTDGTMPETDYSRHSLFAKYNTRLGKNLQLTTQFSFISSDNHRLPEGNALANPLWTIYSAPISWNPYPTTNPDGTQRVFRASRNNPYWAVENVGLRDRTNRILPVVNLSYNPLPWLTITERLGADMYVNNLDYHENTGVIGSTNPAGKVWARQNQFQQFNNDLMIQARKNFGEDWSTDIVLGNNILANYSSTDYQQGVELLTPGLYAVSNTNSISADYDYYKKRKVGFYAQANVEFRKMLTLAFTGRYDGSSVLSKDKQFYPYGSISGGFVFTEALGMSSSKILNFGKIRASYAAVGNDNVAAYSLTNPYFHNAIGNIQFPFNQANGFQLTTNYAYPLQNEKVTEFEIGLETKFFQNRASLDVSYFDKKSKNLLTNGTPISGATGFATASLNAGDMRNKGIEVVLGVTPVKTKNLTWDINVNYTRIKNDVTFLGNDLNSLFFAGFTHPGIYAFANQPYGVIIGTSYKRNAQGQLLLDDDGYPQVGDESLPIGSVMPKWLGGVTSTLTYKDFSFSFTIDHKHGGDILNLDNYYLYTYGTPKVTENRGSTKVFDGIIESTQKANDKAVVLDESYYRNVFSAVDESSIEDGSYLKLRQVSLGYNFSQFLKRSPFKSLALTVTGTNFILHKNYTGSDPEVSLNGSGNGQGFGNFMVPSNRNIIIGLKATF</sequence>
<keyword evidence="2 8" id="KW-0813">Transport</keyword>
<evidence type="ECO:0000256" key="2">
    <source>
        <dbReference type="ARBA" id="ARBA00022448"/>
    </source>
</evidence>
<comment type="subcellular location">
    <subcellularLocation>
        <location evidence="1 8">Cell outer membrane</location>
        <topology evidence="1 8">Multi-pass membrane protein</topology>
    </subcellularLocation>
</comment>
<dbReference type="EMBL" id="RIAR02000001">
    <property type="protein sequence ID" value="NSL88487.1"/>
    <property type="molecule type" value="Genomic_DNA"/>
</dbReference>
<dbReference type="SUPFAM" id="SSF49464">
    <property type="entry name" value="Carboxypeptidase regulatory domain-like"/>
    <property type="match status" value="1"/>
</dbReference>
<proteinExistence type="inferred from homology"/>
<evidence type="ECO:0000256" key="8">
    <source>
        <dbReference type="PROSITE-ProRule" id="PRU01360"/>
    </source>
</evidence>
<evidence type="ECO:0000256" key="6">
    <source>
        <dbReference type="ARBA" id="ARBA00023136"/>
    </source>
</evidence>
<evidence type="ECO:0000313" key="12">
    <source>
        <dbReference type="EMBL" id="NSL88487.1"/>
    </source>
</evidence>
<evidence type="ECO:0000256" key="9">
    <source>
        <dbReference type="RuleBase" id="RU003357"/>
    </source>
</evidence>
<evidence type="ECO:0000259" key="11">
    <source>
        <dbReference type="Pfam" id="PF07715"/>
    </source>
</evidence>
<keyword evidence="13" id="KW-1185">Reference proteome</keyword>
<evidence type="ECO:0000256" key="4">
    <source>
        <dbReference type="ARBA" id="ARBA00022692"/>
    </source>
</evidence>
<dbReference type="InterPro" id="IPR012910">
    <property type="entry name" value="Plug_dom"/>
</dbReference>
<dbReference type="InterPro" id="IPR039426">
    <property type="entry name" value="TonB-dep_rcpt-like"/>
</dbReference>
<dbReference type="NCBIfam" id="TIGR04056">
    <property type="entry name" value="OMP_RagA_SusC"/>
    <property type="match status" value="1"/>
</dbReference>
<dbReference type="Gene3D" id="2.40.170.20">
    <property type="entry name" value="TonB-dependent receptor, beta-barrel domain"/>
    <property type="match status" value="1"/>
</dbReference>
<dbReference type="GO" id="GO:0009279">
    <property type="term" value="C:cell outer membrane"/>
    <property type="evidence" value="ECO:0007669"/>
    <property type="project" value="UniProtKB-SubCell"/>
</dbReference>
<feature type="domain" description="TonB-dependent receptor-like beta-barrel" evidence="10">
    <location>
        <begin position="411"/>
        <end position="953"/>
    </location>
</feature>
<protein>
    <submittedName>
        <fullName evidence="12">SusC/RagA family TonB-linked outer membrane protein</fullName>
    </submittedName>
</protein>
<name>A0A3S1CNN5_9BACT</name>
<evidence type="ECO:0000256" key="7">
    <source>
        <dbReference type="ARBA" id="ARBA00023237"/>
    </source>
</evidence>
<dbReference type="InterPro" id="IPR036942">
    <property type="entry name" value="Beta-barrel_TonB_sf"/>
</dbReference>
<dbReference type="Pfam" id="PF07715">
    <property type="entry name" value="Plug"/>
    <property type="match status" value="1"/>
</dbReference>
<organism evidence="12 13">
    <name type="scientific">Chitinophaga solisilvae</name>
    <dbReference type="NCBI Taxonomy" id="1233460"/>
    <lineage>
        <taxon>Bacteria</taxon>
        <taxon>Pseudomonadati</taxon>
        <taxon>Bacteroidota</taxon>
        <taxon>Chitinophagia</taxon>
        <taxon>Chitinophagales</taxon>
        <taxon>Chitinophagaceae</taxon>
        <taxon>Chitinophaga</taxon>
    </lineage>
</organism>
<dbReference type="SUPFAM" id="SSF56935">
    <property type="entry name" value="Porins"/>
    <property type="match status" value="1"/>
</dbReference>
<dbReference type="Pfam" id="PF00593">
    <property type="entry name" value="TonB_dep_Rec_b-barrel"/>
    <property type="match status" value="1"/>
</dbReference>
<feature type="domain" description="TonB-dependent receptor plug" evidence="11">
    <location>
        <begin position="115"/>
        <end position="239"/>
    </location>
</feature>
<evidence type="ECO:0000256" key="1">
    <source>
        <dbReference type="ARBA" id="ARBA00004571"/>
    </source>
</evidence>
<keyword evidence="6 8" id="KW-0472">Membrane</keyword>
<comment type="caution">
    <text evidence="12">The sequence shown here is derived from an EMBL/GenBank/DDBJ whole genome shotgun (WGS) entry which is preliminary data.</text>
</comment>
<keyword evidence="7 8" id="KW-0998">Cell outer membrane</keyword>
<evidence type="ECO:0000256" key="5">
    <source>
        <dbReference type="ARBA" id="ARBA00023077"/>
    </source>
</evidence>
<comment type="similarity">
    <text evidence="8 9">Belongs to the TonB-dependent receptor family.</text>
</comment>
<evidence type="ECO:0000259" key="10">
    <source>
        <dbReference type="Pfam" id="PF00593"/>
    </source>
</evidence>
<dbReference type="InterPro" id="IPR008969">
    <property type="entry name" value="CarboxyPept-like_regulatory"/>
</dbReference>